<dbReference type="InterPro" id="IPR004803">
    <property type="entry name" value="TGT"/>
</dbReference>
<name>A0A5J4YW58_PORPP</name>
<keyword evidence="2 6" id="KW-0808">Transferase</keyword>
<evidence type="ECO:0000313" key="8">
    <source>
        <dbReference type="EMBL" id="KAA8495052.1"/>
    </source>
</evidence>
<dbReference type="NCBIfam" id="TIGR00449">
    <property type="entry name" value="tgt_general"/>
    <property type="match status" value="1"/>
</dbReference>
<dbReference type="PANTHER" id="PTHR43530">
    <property type="entry name" value="QUEUINE TRNA-RIBOSYLTRANSFERASE CATALYTIC SUBUNIT 1"/>
    <property type="match status" value="1"/>
</dbReference>
<dbReference type="EC" id="2.4.2.64" evidence="6"/>
<dbReference type="Proteomes" id="UP000324585">
    <property type="component" value="Unassembled WGS sequence"/>
</dbReference>
<evidence type="ECO:0000259" key="7">
    <source>
        <dbReference type="Pfam" id="PF01702"/>
    </source>
</evidence>
<comment type="caution">
    <text evidence="8">The sequence shown here is derived from an EMBL/GenBank/DDBJ whole genome shotgun (WGS) entry which is preliminary data.</text>
</comment>
<dbReference type="AlphaFoldDB" id="A0A5J4YW58"/>
<dbReference type="GO" id="GO:0008479">
    <property type="term" value="F:tRNA-guanosine(34) queuine transglycosylase activity"/>
    <property type="evidence" value="ECO:0007669"/>
    <property type="project" value="UniProtKB-UniRule"/>
</dbReference>
<dbReference type="InterPro" id="IPR036511">
    <property type="entry name" value="TGT-like_sf"/>
</dbReference>
<dbReference type="NCBIfam" id="TIGR00430">
    <property type="entry name" value="Q_tRNA_tgt"/>
    <property type="match status" value="1"/>
</dbReference>
<dbReference type="GO" id="GO:0005829">
    <property type="term" value="C:cytosol"/>
    <property type="evidence" value="ECO:0007669"/>
    <property type="project" value="TreeGrafter"/>
</dbReference>
<evidence type="ECO:0000256" key="3">
    <source>
        <dbReference type="ARBA" id="ARBA00022694"/>
    </source>
</evidence>
<dbReference type="OMA" id="IDLFDCV"/>
<dbReference type="GO" id="GO:0006400">
    <property type="term" value="P:tRNA modification"/>
    <property type="evidence" value="ECO:0007669"/>
    <property type="project" value="InterPro"/>
</dbReference>
<dbReference type="Gene3D" id="3.20.20.105">
    <property type="entry name" value="Queuine tRNA-ribosyltransferase-like"/>
    <property type="match status" value="1"/>
</dbReference>
<keyword evidence="1 6" id="KW-0328">Glycosyltransferase</keyword>
<feature type="region of interest" description="RNA binding" evidence="6">
    <location>
        <begin position="270"/>
        <end position="276"/>
    </location>
</feature>
<evidence type="ECO:0000313" key="9">
    <source>
        <dbReference type="Proteomes" id="UP000324585"/>
    </source>
</evidence>
<evidence type="ECO:0000256" key="2">
    <source>
        <dbReference type="ARBA" id="ARBA00022679"/>
    </source>
</evidence>
<keyword evidence="4 6" id="KW-0479">Metal-binding</keyword>
<feature type="domain" description="tRNA-guanine(15) transglycosylase-like" evidence="7">
    <location>
        <begin position="35"/>
        <end position="390"/>
    </location>
</feature>
<feature type="binding site" evidence="6">
    <location>
        <begin position="115"/>
        <end position="119"/>
    </location>
    <ligand>
        <name>substrate</name>
    </ligand>
</feature>
<evidence type="ECO:0000256" key="6">
    <source>
        <dbReference type="HAMAP-Rule" id="MF_03218"/>
    </source>
</evidence>
<reference evidence="9" key="1">
    <citation type="journal article" date="2019" name="Nat. Commun.">
        <title>Expansion of phycobilisome linker gene families in mesophilic red algae.</title>
        <authorList>
            <person name="Lee J."/>
            <person name="Kim D."/>
            <person name="Bhattacharya D."/>
            <person name="Yoon H.S."/>
        </authorList>
    </citation>
    <scope>NUCLEOTIDE SEQUENCE [LARGE SCALE GENOMIC DNA]</scope>
    <source>
        <strain evidence="9">CCMP 1328</strain>
    </source>
</reference>
<dbReference type="SUPFAM" id="SSF51713">
    <property type="entry name" value="tRNA-guanine transglycosylase"/>
    <property type="match status" value="1"/>
</dbReference>
<evidence type="ECO:0000256" key="1">
    <source>
        <dbReference type="ARBA" id="ARBA00022676"/>
    </source>
</evidence>
<feature type="binding site" evidence="6">
    <location>
        <position position="169"/>
    </location>
    <ligand>
        <name>substrate</name>
    </ligand>
</feature>
<keyword evidence="6" id="KW-0963">Cytoplasm</keyword>
<comment type="function">
    <text evidence="6">Catalytic subunit of the queuine tRNA-ribosyltransferase (TGT) that catalyzes the base-exchange of a guanine (G) residue with queuine (Q) at position 34 (anticodon wobble position) in tRNAs with GU(N) anticodons (tRNA-Asp, -Asn, -His and -Tyr), resulting in the hypermodified nucleoside queuosine (7-(((4,5-cis-dihydroxy-2-cyclopenten-1-yl)amino)methyl)-7-deazaguanosine). Catalysis occurs through a double-displacement mechanism. The nucleophile active site attacks the C1' of nucleotide 34 to detach the guanine base from the RNA, forming a covalent enzyme-RNA intermediate. The proton acceptor active site deprotonates the incoming queuine, allowing a nucleophilic attack on the C1' of the ribose to form the product.</text>
</comment>
<comment type="caution">
    <text evidence="6">Lacks conserved residue(s) required for the propagation of feature annotation.</text>
</comment>
<keyword evidence="9" id="KW-1185">Reference proteome</keyword>
<dbReference type="HAMAP" id="MF_00168">
    <property type="entry name" value="Q_tRNA_Tgt"/>
    <property type="match status" value="1"/>
</dbReference>
<evidence type="ECO:0000256" key="4">
    <source>
        <dbReference type="ARBA" id="ARBA00022723"/>
    </source>
</evidence>
<proteinExistence type="inferred from homology"/>
<feature type="binding site" evidence="6">
    <location>
        <position position="239"/>
    </location>
    <ligand>
        <name>substrate</name>
    </ligand>
</feature>
<accession>A0A5J4YW58</accession>
<keyword evidence="3 6" id="KW-0819">tRNA processing</keyword>
<dbReference type="GO" id="GO:0046872">
    <property type="term" value="F:metal ion binding"/>
    <property type="evidence" value="ECO:0007669"/>
    <property type="project" value="UniProtKB-KW"/>
</dbReference>
<comment type="subcellular location">
    <subcellularLocation>
        <location evidence="6">Cytoplasm</location>
    </subcellularLocation>
</comment>
<organism evidence="8 9">
    <name type="scientific">Porphyridium purpureum</name>
    <name type="common">Red alga</name>
    <name type="synonym">Porphyridium cruentum</name>
    <dbReference type="NCBI Taxonomy" id="35688"/>
    <lineage>
        <taxon>Eukaryota</taxon>
        <taxon>Rhodophyta</taxon>
        <taxon>Bangiophyceae</taxon>
        <taxon>Porphyridiales</taxon>
        <taxon>Porphyridiaceae</taxon>
        <taxon>Porphyridium</taxon>
    </lineage>
</organism>
<feature type="binding site" evidence="6">
    <location>
        <position position="212"/>
    </location>
    <ligand>
        <name>substrate</name>
    </ligand>
</feature>
<dbReference type="Pfam" id="PF01702">
    <property type="entry name" value="TGT"/>
    <property type="match status" value="1"/>
</dbReference>
<feature type="binding site" evidence="6">
    <location>
        <position position="327"/>
    </location>
    <ligand>
        <name>Zn(2+)</name>
        <dbReference type="ChEBI" id="CHEBI:29105"/>
    </ligand>
</feature>
<comment type="subunit">
    <text evidence="6">Heterodimer of a catalytic subunit and an accessory subunit.</text>
</comment>
<feature type="active site" description="Nucleophile" evidence="6">
    <location>
        <position position="289"/>
    </location>
</feature>
<keyword evidence="5 6" id="KW-0862">Zinc</keyword>
<feature type="active site" description="Proton acceptor" evidence="6">
    <location>
        <position position="115"/>
    </location>
</feature>
<dbReference type="OrthoDB" id="10249838at2759"/>
<comment type="similarity">
    <text evidence="6">Belongs to the queuine tRNA-ribosyltransferase family.</text>
</comment>
<dbReference type="EMBL" id="VRMN01000004">
    <property type="protein sequence ID" value="KAA8495052.1"/>
    <property type="molecule type" value="Genomic_DNA"/>
</dbReference>
<feature type="binding site" evidence="6">
    <location>
        <position position="332"/>
    </location>
    <ligand>
        <name>Zn(2+)</name>
        <dbReference type="ChEBI" id="CHEBI:29105"/>
    </ligand>
</feature>
<protein>
    <recommendedName>
        <fullName evidence="6">Queuine tRNA-ribosyltransferase catalytic subunit 1</fullName>
        <ecNumber evidence="6">2.4.2.64</ecNumber>
    </recommendedName>
    <alternativeName>
        <fullName evidence="6">Guanine insertion enzyme</fullName>
    </alternativeName>
    <alternativeName>
        <fullName evidence="6">tRNA-guanine transglycosylase</fullName>
    </alternativeName>
</protein>
<feature type="binding site" evidence="6">
    <location>
        <position position="329"/>
    </location>
    <ligand>
        <name>Zn(2+)</name>
        <dbReference type="ChEBI" id="CHEBI:29105"/>
    </ligand>
</feature>
<comment type="cofactor">
    <cofactor evidence="6">
        <name>Zn(2+)</name>
        <dbReference type="ChEBI" id="CHEBI:29105"/>
    </cofactor>
</comment>
<gene>
    <name evidence="8" type="ORF">FVE85_3293</name>
</gene>
<evidence type="ECO:0000256" key="5">
    <source>
        <dbReference type="ARBA" id="ARBA00022833"/>
    </source>
</evidence>
<dbReference type="PANTHER" id="PTHR43530:SF1">
    <property type="entry name" value="QUEUINE TRNA-RIBOSYLTRANSFERASE CATALYTIC SUBUNIT 1"/>
    <property type="match status" value="1"/>
</dbReference>
<dbReference type="InterPro" id="IPR002616">
    <property type="entry name" value="tRNA_ribo_trans-like"/>
</dbReference>
<feature type="binding site" evidence="6">
    <location>
        <position position="358"/>
    </location>
    <ligand>
        <name>Zn(2+)</name>
        <dbReference type="ChEBI" id="CHEBI:29105"/>
    </ligand>
</feature>
<sequence length="437" mass="48118">MDGSGGQRVIGDRDGEASIDSPALKFELVAQCSVTRARATVLHLPHHGAETPMFMPVGTQGSVKGLSARQLLEDANVQVLLGNTYHLALRPGGDAMDALGGIHEFTQWPRGVLTDSGGFQMVSLLQFAQITEEGVHFQSPVDGTQMLLTPERSIHIQNQIGADIIMALDDVVSSTTTGPRVEEAMHRTIRWIDRCIAAHAKKHCQNLFGIVQGGLDLEMRKWCLDELSRRNLPGYAIGGLSGGEEKDKFWRVVAFCTQRLPYDKPRYCMGVGYPIDLVVCVALGVDMFDCVYPSRTARFGTALVSTGLLKIRAKSMETDPRPIDQECSCPVCAKYSRAYLHALTPKDGTVAAQLITLHNICYMTQLMRSARQAIILDKFPQFVRDFMLKQYPRRNYPAWAVEALESVGSGTQLGGNVLAKGEALDEWKVLAACWVHL</sequence>
<comment type="catalytic activity">
    <reaction evidence="6">
        <text>guanosine(34) in tRNA + queuine = queuosine(34) in tRNA + guanine</text>
        <dbReference type="Rhea" id="RHEA:16633"/>
        <dbReference type="Rhea" id="RHEA-COMP:10341"/>
        <dbReference type="Rhea" id="RHEA-COMP:18571"/>
        <dbReference type="ChEBI" id="CHEBI:16235"/>
        <dbReference type="ChEBI" id="CHEBI:17433"/>
        <dbReference type="ChEBI" id="CHEBI:74269"/>
        <dbReference type="ChEBI" id="CHEBI:194431"/>
        <dbReference type="EC" id="2.4.2.64"/>
    </reaction>
</comment>